<comment type="caution">
    <text evidence="1">The sequence shown here is derived from an EMBL/GenBank/DDBJ whole genome shotgun (WGS) entry which is preliminary data.</text>
</comment>
<dbReference type="RefSeq" id="WP_348951826.1">
    <property type="nucleotide sequence ID" value="NZ_JBDZYD010000005.1"/>
</dbReference>
<protein>
    <submittedName>
        <fullName evidence="1">Uncharacterized protein</fullName>
    </submittedName>
</protein>
<reference evidence="1 2" key="1">
    <citation type="submission" date="2024-05" db="EMBL/GenBank/DDBJ databases">
        <authorList>
            <person name="Zhao H."/>
            <person name="Xu Y."/>
            <person name="Lin S."/>
            <person name="Spain J.C."/>
            <person name="Zhou N.-Y."/>
        </authorList>
    </citation>
    <scope>NUCLEOTIDE SEQUENCE [LARGE SCALE GENOMIC DNA]</scope>
    <source>
        <strain evidence="1 2">NEAU-NG30</strain>
    </source>
</reference>
<gene>
    <name evidence="1" type="ORF">ABJI51_16845</name>
</gene>
<evidence type="ECO:0000313" key="1">
    <source>
        <dbReference type="EMBL" id="MEQ0560756.1"/>
    </source>
</evidence>
<accession>A0ABV0LEP6</accession>
<evidence type="ECO:0000313" key="2">
    <source>
        <dbReference type="Proteomes" id="UP001440984"/>
    </source>
</evidence>
<name>A0ABV0LEP6_9PSEU</name>
<proteinExistence type="predicted"/>
<dbReference type="EMBL" id="JBDZYD010000005">
    <property type="protein sequence ID" value="MEQ0560756.1"/>
    <property type="molecule type" value="Genomic_DNA"/>
</dbReference>
<dbReference type="Proteomes" id="UP001440984">
    <property type="component" value="Unassembled WGS sequence"/>
</dbReference>
<keyword evidence="2" id="KW-1185">Reference proteome</keyword>
<organism evidence="1 2">
    <name type="scientific">Amycolatopsis melonis</name>
    <dbReference type="NCBI Taxonomy" id="3156488"/>
    <lineage>
        <taxon>Bacteria</taxon>
        <taxon>Bacillati</taxon>
        <taxon>Actinomycetota</taxon>
        <taxon>Actinomycetes</taxon>
        <taxon>Pseudonocardiales</taxon>
        <taxon>Pseudonocardiaceae</taxon>
        <taxon>Amycolatopsis</taxon>
    </lineage>
</organism>
<sequence>MTGQDDPRSPRTYLDDPELPLVIEPGHEDTDADEVLTDLLARQPNPEEAVLLIRGAVMLHAAGAGTAAACLNTSMTWLYG</sequence>